<sequence>MKGNEEIKKIIKQAWEENPRDTVEQCITKCRKGISKWNREHHVNSKKNIEELKLQLEQAMSDRTINEVNLQNLNAELNASYKAEEAYWKQRSRQLWLTLGDKNT</sequence>
<protein>
    <submittedName>
        <fullName evidence="1">Uncharacterized protein</fullName>
    </submittedName>
</protein>
<evidence type="ECO:0000313" key="2">
    <source>
        <dbReference type="Proteomes" id="UP000467841"/>
    </source>
</evidence>
<proteinExistence type="predicted"/>
<accession>A0A6D2I1P5</accession>
<gene>
    <name evidence="1" type="ORF">MERR_LOCUS8882</name>
</gene>
<reference evidence="1" key="1">
    <citation type="submission" date="2020-01" db="EMBL/GenBank/DDBJ databases">
        <authorList>
            <person name="Mishra B."/>
        </authorList>
    </citation>
    <scope>NUCLEOTIDE SEQUENCE [LARGE SCALE GENOMIC DNA]</scope>
</reference>
<dbReference type="Proteomes" id="UP000467841">
    <property type="component" value="Unassembled WGS sequence"/>
</dbReference>
<dbReference type="AlphaFoldDB" id="A0A6D2I1P5"/>
<name>A0A6D2I1P5_9BRAS</name>
<keyword evidence="2" id="KW-1185">Reference proteome</keyword>
<dbReference type="EMBL" id="CACVBM020000643">
    <property type="protein sequence ID" value="CAA7021647.1"/>
    <property type="molecule type" value="Genomic_DNA"/>
</dbReference>
<organism evidence="1 2">
    <name type="scientific">Microthlaspi erraticum</name>
    <dbReference type="NCBI Taxonomy" id="1685480"/>
    <lineage>
        <taxon>Eukaryota</taxon>
        <taxon>Viridiplantae</taxon>
        <taxon>Streptophyta</taxon>
        <taxon>Embryophyta</taxon>
        <taxon>Tracheophyta</taxon>
        <taxon>Spermatophyta</taxon>
        <taxon>Magnoliopsida</taxon>
        <taxon>eudicotyledons</taxon>
        <taxon>Gunneridae</taxon>
        <taxon>Pentapetalae</taxon>
        <taxon>rosids</taxon>
        <taxon>malvids</taxon>
        <taxon>Brassicales</taxon>
        <taxon>Brassicaceae</taxon>
        <taxon>Coluteocarpeae</taxon>
        <taxon>Microthlaspi</taxon>
    </lineage>
</organism>
<comment type="caution">
    <text evidence="1">The sequence shown here is derived from an EMBL/GenBank/DDBJ whole genome shotgun (WGS) entry which is preliminary data.</text>
</comment>
<evidence type="ECO:0000313" key="1">
    <source>
        <dbReference type="EMBL" id="CAA7021647.1"/>
    </source>
</evidence>
<dbReference type="OrthoDB" id="1433654at2759"/>